<keyword evidence="7" id="KW-0862">Zinc</keyword>
<organism evidence="9 10">
    <name type="scientific">Pseudobacteriovorax antillogorgiicola</name>
    <dbReference type="NCBI Taxonomy" id="1513793"/>
    <lineage>
        <taxon>Bacteria</taxon>
        <taxon>Pseudomonadati</taxon>
        <taxon>Bdellovibrionota</taxon>
        <taxon>Oligoflexia</taxon>
        <taxon>Oligoflexales</taxon>
        <taxon>Pseudobacteriovoracaceae</taxon>
        <taxon>Pseudobacteriovorax</taxon>
    </lineage>
</organism>
<name>A0A1Y6CPG5_9BACT</name>
<evidence type="ECO:0000256" key="5">
    <source>
        <dbReference type="ARBA" id="ARBA00022785"/>
    </source>
</evidence>
<evidence type="ECO:0000256" key="3">
    <source>
        <dbReference type="ARBA" id="ARBA00022679"/>
    </source>
</evidence>
<dbReference type="Gene3D" id="3.20.20.105">
    <property type="entry name" value="Queuine tRNA-ribosyltransferase-like"/>
    <property type="match status" value="1"/>
</dbReference>
<evidence type="ECO:0000256" key="2">
    <source>
        <dbReference type="ARBA" id="ARBA00022676"/>
    </source>
</evidence>
<feature type="binding site" evidence="7">
    <location>
        <position position="142"/>
    </location>
    <ligand>
        <name>substrate</name>
    </ligand>
</feature>
<comment type="similarity">
    <text evidence="7">Belongs to the queuine tRNA-ribosyltransferase family.</text>
</comment>
<dbReference type="UniPathway" id="UPA00392"/>
<dbReference type="GO" id="GO:0008616">
    <property type="term" value="P:tRNA queuosine(34) biosynthetic process"/>
    <property type="evidence" value="ECO:0007669"/>
    <property type="project" value="UniProtKB-UniRule"/>
</dbReference>
<evidence type="ECO:0000256" key="6">
    <source>
        <dbReference type="ARBA" id="ARBA00050112"/>
    </source>
</evidence>
<dbReference type="GO" id="GO:0046872">
    <property type="term" value="F:metal ion binding"/>
    <property type="evidence" value="ECO:0007669"/>
    <property type="project" value="UniProtKB-KW"/>
</dbReference>
<dbReference type="EC" id="2.4.2.29" evidence="7"/>
<dbReference type="NCBIfam" id="TIGR00449">
    <property type="entry name" value="tgt_general"/>
    <property type="match status" value="1"/>
</dbReference>
<dbReference type="RefSeq" id="WP_132325526.1">
    <property type="nucleotide sequence ID" value="NZ_FWZT01000033.1"/>
</dbReference>
<keyword evidence="5 7" id="KW-0671">Queuosine biosynthesis</keyword>
<evidence type="ECO:0000313" key="9">
    <source>
        <dbReference type="EMBL" id="SMF79073.1"/>
    </source>
</evidence>
<dbReference type="NCBIfam" id="TIGR00430">
    <property type="entry name" value="Q_tRNA_tgt"/>
    <property type="match status" value="1"/>
</dbReference>
<sequence>MFKVHKTDGRARLGQMTLAHGVVNTPIFMPVGTVGSVKSLVPEDLKTLGAEIILGNTYHLYLRPGLDVIRHFNGLHKFIQWDKPILTDSGGFQIFSLGQLRKITEEGCVFQSHIDGKKINLTPELAVEIQETIGADIHMVLDECTPYPATPEEAKHSMERSLRWAKRCREVKSRDELWQFGIVQGGMYHDLRKQSLEGLGELGFEGFSIGGLSVGEPKPAMRETTDFCCEHLPEDKPRYLMGVGTPLDIIESVNYGVDMFDCVMPTRNGRNGTLFTSLGKVNIKNQKHQFDESPLDPECSCYTCQNFSRSYLRHLFIAKEITALRLLTLHNLTYYLHLIHDIRDAIREDRFQDLLKHHQQLWDK</sequence>
<dbReference type="Proteomes" id="UP000192907">
    <property type="component" value="Unassembled WGS sequence"/>
</dbReference>
<dbReference type="InterPro" id="IPR036511">
    <property type="entry name" value="TGT-like_sf"/>
</dbReference>
<comment type="cofactor">
    <cofactor evidence="7">
        <name>Zn(2+)</name>
        <dbReference type="ChEBI" id="CHEBI:29105"/>
    </cofactor>
    <text evidence="7">Binds 1 zinc ion per subunit.</text>
</comment>
<keyword evidence="7" id="KW-0479">Metal-binding</keyword>
<comment type="function">
    <text evidence="7">Catalyzes the base-exchange of a guanine (G) residue with the queuine precursor 7-aminomethyl-7-deazaguanine (PreQ1) at position 34 (anticodon wobble position) in tRNAs with GU(N) anticodons (tRNA-Asp, -Asn, -His and -Tyr). Catalysis occurs through a double-displacement mechanism. The nucleophile active site attacks the C1' of nucleotide 34 to detach the guanine base from the RNA, forming a covalent enzyme-RNA intermediate. The proton acceptor active site deprotonates the incoming PreQ1, allowing a nucleophilic attack on the C1' of the ribose to form the product. After dissociation, two additional enzymatic reactions on the tRNA convert PreQ1 to queuine (Q), resulting in the hypermodified nucleoside queuosine (7-(((4,5-cis-dihydroxy-2-cyclopenten-1-yl)amino)methyl)-7-deazaguanosine).</text>
</comment>
<gene>
    <name evidence="7" type="primary">tgt</name>
    <name evidence="9" type="ORF">SAMN06296036_13326</name>
</gene>
<feature type="active site" description="Nucleophile" evidence="7">
    <location>
        <position position="261"/>
    </location>
</feature>
<keyword evidence="10" id="KW-1185">Reference proteome</keyword>
<evidence type="ECO:0000256" key="1">
    <source>
        <dbReference type="ARBA" id="ARBA00004691"/>
    </source>
</evidence>
<dbReference type="PANTHER" id="PTHR46499:SF1">
    <property type="entry name" value="QUEUINE TRNA-RIBOSYLTRANSFERASE"/>
    <property type="match status" value="1"/>
</dbReference>
<dbReference type="FunFam" id="3.20.20.105:FF:000001">
    <property type="entry name" value="Queuine tRNA-ribosyltransferase"/>
    <property type="match status" value="1"/>
</dbReference>
<dbReference type="PANTHER" id="PTHR46499">
    <property type="entry name" value="QUEUINE TRNA-RIBOSYLTRANSFERASE"/>
    <property type="match status" value="1"/>
</dbReference>
<evidence type="ECO:0000256" key="7">
    <source>
        <dbReference type="HAMAP-Rule" id="MF_00168"/>
    </source>
</evidence>
<comment type="subunit">
    <text evidence="7">Homodimer. Within each dimer, one monomer is responsible for RNA recognition and catalysis, while the other monomer binds to the replacement base PreQ1.</text>
</comment>
<feature type="binding site" evidence="7">
    <location>
        <begin position="88"/>
        <end position="92"/>
    </location>
    <ligand>
        <name>substrate</name>
    </ligand>
</feature>
<feature type="binding site" evidence="7">
    <location>
        <position position="184"/>
    </location>
    <ligand>
        <name>substrate</name>
    </ligand>
</feature>
<comment type="pathway">
    <text evidence="1 7">tRNA modification; tRNA-queuosine biosynthesis.</text>
</comment>
<feature type="domain" description="tRNA-guanine(15) transglycosylase-like" evidence="8">
    <location>
        <begin position="10"/>
        <end position="360"/>
    </location>
</feature>
<evidence type="ECO:0000313" key="10">
    <source>
        <dbReference type="Proteomes" id="UP000192907"/>
    </source>
</evidence>
<evidence type="ECO:0000259" key="8">
    <source>
        <dbReference type="Pfam" id="PF01702"/>
    </source>
</evidence>
<accession>A0A1Y6CPG5</accession>
<feature type="binding site" evidence="7">
    <location>
        <position position="301"/>
    </location>
    <ligand>
        <name>Zn(2+)</name>
        <dbReference type="ChEBI" id="CHEBI:29105"/>
    </ligand>
</feature>
<reference evidence="10" key="1">
    <citation type="submission" date="2017-04" db="EMBL/GenBank/DDBJ databases">
        <authorList>
            <person name="Varghese N."/>
            <person name="Submissions S."/>
        </authorList>
    </citation>
    <scope>NUCLEOTIDE SEQUENCE [LARGE SCALE GENOMIC DNA]</scope>
    <source>
        <strain evidence="10">RKEM611</strain>
    </source>
</reference>
<dbReference type="EMBL" id="FWZT01000033">
    <property type="protein sequence ID" value="SMF79073.1"/>
    <property type="molecule type" value="Genomic_DNA"/>
</dbReference>
<feature type="binding site" evidence="7">
    <location>
        <position position="299"/>
    </location>
    <ligand>
        <name>Zn(2+)</name>
        <dbReference type="ChEBI" id="CHEBI:29105"/>
    </ligand>
</feature>
<comment type="catalytic activity">
    <reaction evidence="6 7">
        <text>7-aminomethyl-7-carbaguanine + guanosine(34) in tRNA = 7-aminomethyl-7-carbaguanosine(34) in tRNA + guanine</text>
        <dbReference type="Rhea" id="RHEA:24104"/>
        <dbReference type="Rhea" id="RHEA-COMP:10341"/>
        <dbReference type="Rhea" id="RHEA-COMP:10342"/>
        <dbReference type="ChEBI" id="CHEBI:16235"/>
        <dbReference type="ChEBI" id="CHEBI:58703"/>
        <dbReference type="ChEBI" id="CHEBI:74269"/>
        <dbReference type="ChEBI" id="CHEBI:82833"/>
        <dbReference type="EC" id="2.4.2.29"/>
    </reaction>
</comment>
<dbReference type="SUPFAM" id="SSF51713">
    <property type="entry name" value="tRNA-guanine transglycosylase"/>
    <property type="match status" value="1"/>
</dbReference>
<dbReference type="HAMAP" id="MF_00168">
    <property type="entry name" value="Q_tRNA_Tgt"/>
    <property type="match status" value="1"/>
</dbReference>
<dbReference type="GO" id="GO:0008479">
    <property type="term" value="F:tRNA-guanosine(34) queuine transglycosylase activity"/>
    <property type="evidence" value="ECO:0007669"/>
    <property type="project" value="UniProtKB-UniRule"/>
</dbReference>
<dbReference type="InterPro" id="IPR004803">
    <property type="entry name" value="TGT"/>
</dbReference>
<keyword evidence="3 7" id="KW-0808">Transferase</keyword>
<feature type="binding site" evidence="7">
    <location>
        <position position="330"/>
    </location>
    <ligand>
        <name>Zn(2+)</name>
        <dbReference type="ChEBI" id="CHEBI:29105"/>
    </ligand>
</feature>
<evidence type="ECO:0000256" key="4">
    <source>
        <dbReference type="ARBA" id="ARBA00022694"/>
    </source>
</evidence>
<dbReference type="InterPro" id="IPR002616">
    <property type="entry name" value="tRNA_ribo_trans-like"/>
</dbReference>
<dbReference type="STRING" id="1513793.SAMN06296036_13326"/>
<dbReference type="InterPro" id="IPR050076">
    <property type="entry name" value="ArchSynthase1/Queuine_TRR"/>
</dbReference>
<feature type="region of interest" description="RNA binding; important for wobble base 34 recognition" evidence="7">
    <location>
        <begin position="266"/>
        <end position="270"/>
    </location>
</feature>
<feature type="binding site" evidence="7">
    <location>
        <position position="304"/>
    </location>
    <ligand>
        <name>Zn(2+)</name>
        <dbReference type="ChEBI" id="CHEBI:29105"/>
    </ligand>
</feature>
<dbReference type="AlphaFoldDB" id="A0A1Y6CPG5"/>
<feature type="active site" description="Proton acceptor" evidence="7">
    <location>
        <position position="88"/>
    </location>
</feature>
<keyword evidence="4 7" id="KW-0819">tRNA processing</keyword>
<proteinExistence type="inferred from homology"/>
<protein>
    <recommendedName>
        <fullName evidence="7">Queuine tRNA-ribosyltransferase</fullName>
        <ecNumber evidence="7">2.4.2.29</ecNumber>
    </recommendedName>
    <alternativeName>
        <fullName evidence="7">Guanine insertion enzyme</fullName>
    </alternativeName>
    <alternativeName>
        <fullName evidence="7">tRNA-guanine transglycosylase</fullName>
    </alternativeName>
</protein>
<dbReference type="OrthoDB" id="5288802at2"/>
<feature type="region of interest" description="RNA binding" evidence="7">
    <location>
        <begin position="242"/>
        <end position="248"/>
    </location>
</feature>
<dbReference type="GO" id="GO:0005829">
    <property type="term" value="C:cytosol"/>
    <property type="evidence" value="ECO:0007669"/>
    <property type="project" value="TreeGrafter"/>
</dbReference>
<feature type="binding site" evidence="7">
    <location>
        <position position="211"/>
    </location>
    <ligand>
        <name>substrate</name>
    </ligand>
</feature>
<dbReference type="Pfam" id="PF01702">
    <property type="entry name" value="TGT"/>
    <property type="match status" value="1"/>
</dbReference>
<keyword evidence="2 7" id="KW-0328">Glycosyltransferase</keyword>